<evidence type="ECO:0000256" key="2">
    <source>
        <dbReference type="ARBA" id="ARBA00022448"/>
    </source>
</evidence>
<comment type="similarity">
    <text evidence="1 6">Belongs to the thioredoxin family.</text>
</comment>
<dbReference type="RefSeq" id="WP_272735088.1">
    <property type="nucleotide sequence ID" value="NZ_CP116942.1"/>
</dbReference>
<keyword evidence="4 8" id="KW-1015">Disulfide bond</keyword>
<evidence type="ECO:0000256" key="3">
    <source>
        <dbReference type="ARBA" id="ARBA00022982"/>
    </source>
</evidence>
<name>A0AAE9YD19_9ACTN</name>
<feature type="domain" description="Thioredoxin" evidence="9">
    <location>
        <begin position="1"/>
        <end position="115"/>
    </location>
</feature>
<dbReference type="PROSITE" id="PS51352">
    <property type="entry name" value="THIOREDOXIN_2"/>
    <property type="match status" value="1"/>
</dbReference>
<evidence type="ECO:0000259" key="9">
    <source>
        <dbReference type="PROSITE" id="PS51352"/>
    </source>
</evidence>
<dbReference type="InterPro" id="IPR013766">
    <property type="entry name" value="Thioredoxin_domain"/>
</dbReference>
<feature type="active site" description="Nucleophile" evidence="7">
    <location>
        <position position="42"/>
    </location>
</feature>
<dbReference type="GO" id="GO:0005829">
    <property type="term" value="C:cytosol"/>
    <property type="evidence" value="ECO:0007669"/>
    <property type="project" value="TreeGrafter"/>
</dbReference>
<dbReference type="PANTHER" id="PTHR45663">
    <property type="entry name" value="GEO12009P1"/>
    <property type="match status" value="1"/>
</dbReference>
<keyword evidence="2" id="KW-0813">Transport</keyword>
<dbReference type="SUPFAM" id="SSF52833">
    <property type="entry name" value="Thioredoxin-like"/>
    <property type="match status" value="1"/>
</dbReference>
<evidence type="ECO:0000256" key="7">
    <source>
        <dbReference type="PIRSR" id="PIRSR000077-1"/>
    </source>
</evidence>
<keyword evidence="3" id="KW-0249">Electron transport</keyword>
<dbReference type="PROSITE" id="PS00194">
    <property type="entry name" value="THIOREDOXIN_1"/>
    <property type="match status" value="1"/>
</dbReference>
<dbReference type="Pfam" id="PF00085">
    <property type="entry name" value="Thioredoxin"/>
    <property type="match status" value="1"/>
</dbReference>
<keyword evidence="5 8" id="KW-0676">Redox-active center</keyword>
<dbReference type="Gene3D" id="3.40.30.10">
    <property type="entry name" value="Glutaredoxin"/>
    <property type="match status" value="1"/>
</dbReference>
<proteinExistence type="inferred from homology"/>
<gene>
    <name evidence="10" type="ORF">PO878_13740</name>
</gene>
<protein>
    <recommendedName>
        <fullName evidence="6">Thioredoxin</fullName>
    </recommendedName>
</protein>
<dbReference type="KEGG" id="ima:PO878_13740"/>
<accession>A0AAE9YD19</accession>
<evidence type="ECO:0000313" key="11">
    <source>
        <dbReference type="Proteomes" id="UP001216390"/>
    </source>
</evidence>
<feature type="site" description="Contributes to redox potential value" evidence="7">
    <location>
        <position position="40"/>
    </location>
</feature>
<dbReference type="InterPro" id="IPR017937">
    <property type="entry name" value="Thioredoxin_CS"/>
</dbReference>
<reference evidence="10" key="1">
    <citation type="submission" date="2023-01" db="EMBL/GenBank/DDBJ databases">
        <title>The diversity of Class Acidimicrobiia in South China Sea sediment environments and the proposal of Iamia marina sp. nov., a novel species of the genus Iamia.</title>
        <authorList>
            <person name="He Y."/>
            <person name="Tian X."/>
        </authorList>
    </citation>
    <scope>NUCLEOTIDE SEQUENCE</scope>
    <source>
        <strain evidence="10">DSM 19957</strain>
    </source>
</reference>
<dbReference type="GO" id="GO:0045454">
    <property type="term" value="P:cell redox homeostasis"/>
    <property type="evidence" value="ECO:0007669"/>
    <property type="project" value="TreeGrafter"/>
</dbReference>
<dbReference type="PANTHER" id="PTHR45663:SF11">
    <property type="entry name" value="GEO12009P1"/>
    <property type="match status" value="1"/>
</dbReference>
<dbReference type="InterPro" id="IPR005746">
    <property type="entry name" value="Thioredoxin"/>
</dbReference>
<dbReference type="InterPro" id="IPR036249">
    <property type="entry name" value="Thioredoxin-like_sf"/>
</dbReference>
<evidence type="ECO:0000256" key="8">
    <source>
        <dbReference type="PIRSR" id="PIRSR000077-4"/>
    </source>
</evidence>
<organism evidence="10 11">
    <name type="scientific">Iamia majanohamensis</name>
    <dbReference type="NCBI Taxonomy" id="467976"/>
    <lineage>
        <taxon>Bacteria</taxon>
        <taxon>Bacillati</taxon>
        <taxon>Actinomycetota</taxon>
        <taxon>Acidimicrobiia</taxon>
        <taxon>Acidimicrobiales</taxon>
        <taxon>Iamiaceae</taxon>
        <taxon>Iamia</taxon>
    </lineage>
</organism>
<evidence type="ECO:0000256" key="1">
    <source>
        <dbReference type="ARBA" id="ARBA00008987"/>
    </source>
</evidence>
<dbReference type="AlphaFoldDB" id="A0AAE9YD19"/>
<sequence length="117" mass="12494">MHTPTTAHPSVRVLDEASFDEVVAAPDLPVLVDFWATWCGPCAPMADVLEAFAAAEAGRVVVASVDIDAHPGLARRFEVMSAPTLLLFVDGRPEGRWVGARGPGRLREDLAPHLARG</sequence>
<dbReference type="PIRSF" id="PIRSF000077">
    <property type="entry name" value="Thioredoxin"/>
    <property type="match status" value="1"/>
</dbReference>
<feature type="active site" description="Nucleophile" evidence="7">
    <location>
        <position position="39"/>
    </location>
</feature>
<dbReference type="CDD" id="cd02947">
    <property type="entry name" value="TRX_family"/>
    <property type="match status" value="1"/>
</dbReference>
<dbReference type="EMBL" id="CP116942">
    <property type="protein sequence ID" value="WCO65561.1"/>
    <property type="molecule type" value="Genomic_DNA"/>
</dbReference>
<feature type="disulfide bond" description="Redox-active" evidence="8">
    <location>
        <begin position="39"/>
        <end position="42"/>
    </location>
</feature>
<keyword evidence="11" id="KW-1185">Reference proteome</keyword>
<dbReference type="GO" id="GO:0015035">
    <property type="term" value="F:protein-disulfide reductase activity"/>
    <property type="evidence" value="ECO:0007669"/>
    <property type="project" value="InterPro"/>
</dbReference>
<feature type="site" description="Contributes to redox potential value" evidence="7">
    <location>
        <position position="41"/>
    </location>
</feature>
<evidence type="ECO:0000256" key="5">
    <source>
        <dbReference type="ARBA" id="ARBA00023284"/>
    </source>
</evidence>
<evidence type="ECO:0000313" key="10">
    <source>
        <dbReference type="EMBL" id="WCO65561.1"/>
    </source>
</evidence>
<dbReference type="PRINTS" id="PR00421">
    <property type="entry name" value="THIOREDOXIN"/>
</dbReference>
<dbReference type="Proteomes" id="UP001216390">
    <property type="component" value="Chromosome"/>
</dbReference>
<evidence type="ECO:0000256" key="6">
    <source>
        <dbReference type="PIRNR" id="PIRNR000077"/>
    </source>
</evidence>
<feature type="site" description="Deprotonates C-terminal active site Cys" evidence="7">
    <location>
        <position position="33"/>
    </location>
</feature>
<evidence type="ECO:0000256" key="4">
    <source>
        <dbReference type="ARBA" id="ARBA00023157"/>
    </source>
</evidence>